<proteinExistence type="predicted"/>
<evidence type="ECO:0000313" key="1">
    <source>
        <dbReference type="EMBL" id="PWR14024.1"/>
    </source>
</evidence>
<reference evidence="1 2" key="1">
    <citation type="submission" date="2018-05" db="EMBL/GenBank/DDBJ databases">
        <title>Micromonosporas from Atacama Desert.</title>
        <authorList>
            <person name="Carro L."/>
            <person name="Golinska P."/>
            <person name="Klenk H.-P."/>
            <person name="Goodfellow M."/>
        </authorList>
    </citation>
    <scope>NUCLEOTIDE SEQUENCE [LARGE SCALE GENOMIC DNA]</scope>
    <source>
        <strain evidence="1 2">4G51</strain>
    </source>
</reference>
<dbReference type="AlphaFoldDB" id="A0A317DHT9"/>
<evidence type="ECO:0000313" key="2">
    <source>
        <dbReference type="Proteomes" id="UP000246050"/>
    </source>
</evidence>
<organism evidence="1 2">
    <name type="scientific">Micromonospora sicca</name>
    <dbReference type="NCBI Taxonomy" id="2202420"/>
    <lineage>
        <taxon>Bacteria</taxon>
        <taxon>Bacillati</taxon>
        <taxon>Actinomycetota</taxon>
        <taxon>Actinomycetes</taxon>
        <taxon>Micromonosporales</taxon>
        <taxon>Micromonosporaceae</taxon>
        <taxon>Micromonospora</taxon>
    </lineage>
</organism>
<comment type="caution">
    <text evidence="1">The sequence shown here is derived from an EMBL/GenBank/DDBJ whole genome shotgun (WGS) entry which is preliminary data.</text>
</comment>
<name>A0A317DHT9_9ACTN</name>
<gene>
    <name evidence="1" type="ORF">DKT69_18130</name>
</gene>
<accession>A0A317DHT9</accession>
<sequence>MRALAVGDNEEVARLASLLRSNRQVLDLATTYVPWIAQASLDDVVKLRSENEDLLSDFQRAYHKALVEQISHGDAVDFGRISRQIEGDVIRPSLRTIERRYAREIANHRRLRNLGATVAFLPLAAAVTAEVVTSTGNFQSLVLSVAPTVSALTNAVLINRFQRKLSSDALLDSPFFLL</sequence>
<dbReference type="Proteomes" id="UP000246050">
    <property type="component" value="Unassembled WGS sequence"/>
</dbReference>
<protein>
    <submittedName>
        <fullName evidence="1">Uncharacterized protein</fullName>
    </submittedName>
</protein>
<dbReference type="EMBL" id="QGKS01000249">
    <property type="protein sequence ID" value="PWR14024.1"/>
    <property type="molecule type" value="Genomic_DNA"/>
</dbReference>